<reference evidence="3 4" key="1">
    <citation type="submission" date="2016-10" db="EMBL/GenBank/DDBJ databases">
        <authorList>
            <person name="de Groot N.N."/>
        </authorList>
    </citation>
    <scope>NUCLEOTIDE SEQUENCE [LARGE SCALE GENOMIC DNA]</scope>
    <source>
        <strain evidence="3 4">CBS 141442</strain>
    </source>
</reference>
<accession>A0A1L0BI42</accession>
<evidence type="ECO:0000256" key="1">
    <source>
        <dbReference type="SAM" id="MobiDB-lite"/>
    </source>
</evidence>
<dbReference type="EMBL" id="LT635757">
    <property type="protein sequence ID" value="SGZ50795.1"/>
    <property type="molecule type" value="Genomic_DNA"/>
</dbReference>
<feature type="compositionally biased region" description="Low complexity" evidence="1">
    <location>
        <begin position="98"/>
        <end position="131"/>
    </location>
</feature>
<dbReference type="PROSITE" id="PS50048">
    <property type="entry name" value="ZN2_CY6_FUNGAL_2"/>
    <property type="match status" value="1"/>
</dbReference>
<dbReference type="GO" id="GO:0008270">
    <property type="term" value="F:zinc ion binding"/>
    <property type="evidence" value="ECO:0007669"/>
    <property type="project" value="InterPro"/>
</dbReference>
<dbReference type="Gene3D" id="4.10.240.10">
    <property type="entry name" value="Zn(2)-C6 fungal-type DNA-binding domain"/>
    <property type="match status" value="1"/>
</dbReference>
<evidence type="ECO:0000259" key="2">
    <source>
        <dbReference type="PROSITE" id="PS50048"/>
    </source>
</evidence>
<sequence>MSSDLLSYSIMMNGEKAVSYAAPHYAPLAVGKPEKITLPPISAYVGLTERNLNSLNLLTSSVSSPPLLTSLLALELPLLLPRMAAHDLYKLSYGNRNVSVSSTTTSDRVSSESGATTPSIASAAVAPASSESPKKRRQRLGPSCDNCRARKVKCNAEVMMLTRHFAQNECDSESYAEEFASLLPEHKLTILSGELVTVGDYTLVLSNNKLIKYKSCLSCAGKALGCCFSKGFTKEDIVYSKRSGPEAVPLVVERKAAAVKVVKKRSAESSGSTRKSSCTACRKRKVKCVMHTRLNKCIGCMKKDSTCSFEV</sequence>
<organism evidence="3 4">
    <name type="scientific">Sungouiella intermedia</name>
    <dbReference type="NCBI Taxonomy" id="45354"/>
    <lineage>
        <taxon>Eukaryota</taxon>
        <taxon>Fungi</taxon>
        <taxon>Dikarya</taxon>
        <taxon>Ascomycota</taxon>
        <taxon>Saccharomycotina</taxon>
        <taxon>Pichiomycetes</taxon>
        <taxon>Metschnikowiaceae</taxon>
        <taxon>Sungouiella</taxon>
    </lineage>
</organism>
<proteinExistence type="predicted"/>
<protein>
    <submittedName>
        <fullName evidence="3">CIC11C00000003416</fullName>
    </submittedName>
</protein>
<dbReference type="PROSITE" id="PS00463">
    <property type="entry name" value="ZN2_CY6_FUNGAL_1"/>
    <property type="match status" value="1"/>
</dbReference>
<evidence type="ECO:0000313" key="4">
    <source>
        <dbReference type="Proteomes" id="UP000182334"/>
    </source>
</evidence>
<dbReference type="AlphaFoldDB" id="A0A1L0BI42"/>
<evidence type="ECO:0000313" key="3">
    <source>
        <dbReference type="EMBL" id="SGZ50795.1"/>
    </source>
</evidence>
<feature type="region of interest" description="Disordered" evidence="1">
    <location>
        <begin position="98"/>
        <end position="143"/>
    </location>
</feature>
<dbReference type="InterPro" id="IPR036864">
    <property type="entry name" value="Zn2-C6_fun-type_DNA-bd_sf"/>
</dbReference>
<dbReference type="GO" id="GO:0000981">
    <property type="term" value="F:DNA-binding transcription factor activity, RNA polymerase II-specific"/>
    <property type="evidence" value="ECO:0007669"/>
    <property type="project" value="InterPro"/>
</dbReference>
<dbReference type="InterPro" id="IPR001138">
    <property type="entry name" value="Zn2Cys6_DnaBD"/>
</dbReference>
<dbReference type="Proteomes" id="UP000182334">
    <property type="component" value="Chromosome II"/>
</dbReference>
<keyword evidence="4" id="KW-1185">Reference proteome</keyword>
<dbReference type="CDD" id="cd00067">
    <property type="entry name" value="GAL4"/>
    <property type="match status" value="1"/>
</dbReference>
<name>A0A1L0BI42_9ASCO</name>
<dbReference type="OrthoDB" id="4036575at2759"/>
<dbReference type="SUPFAM" id="SSF57701">
    <property type="entry name" value="Zn2/Cys6 DNA-binding domain"/>
    <property type="match status" value="2"/>
</dbReference>
<gene>
    <name evidence="3" type="ORF">SAMEA4029010_CIC11G00000003416</name>
</gene>
<feature type="domain" description="Zn(2)-C6 fungal-type" evidence="2">
    <location>
        <begin position="277"/>
        <end position="309"/>
    </location>
</feature>